<dbReference type="InterPro" id="IPR026286">
    <property type="entry name" value="MaiA/AMDase"/>
</dbReference>
<dbReference type="Gene3D" id="3.40.50.12500">
    <property type="match status" value="1"/>
</dbReference>
<protein>
    <submittedName>
        <fullName evidence="1">Aspartate/glutamate racemase family protein</fullName>
    </submittedName>
</protein>
<gene>
    <name evidence="1" type="ORF">ACFSKQ_03715</name>
</gene>
<organism evidence="1 2">
    <name type="scientific">Aureimonas populi</name>
    <dbReference type="NCBI Taxonomy" id="1701758"/>
    <lineage>
        <taxon>Bacteria</taxon>
        <taxon>Pseudomonadati</taxon>
        <taxon>Pseudomonadota</taxon>
        <taxon>Alphaproteobacteria</taxon>
        <taxon>Hyphomicrobiales</taxon>
        <taxon>Aurantimonadaceae</taxon>
        <taxon>Aureimonas</taxon>
    </lineage>
</organism>
<proteinExistence type="predicted"/>
<dbReference type="EMBL" id="JBHUIJ010000004">
    <property type="protein sequence ID" value="MFD2236572.1"/>
    <property type="molecule type" value="Genomic_DNA"/>
</dbReference>
<evidence type="ECO:0000313" key="1">
    <source>
        <dbReference type="EMBL" id="MFD2236572.1"/>
    </source>
</evidence>
<dbReference type="PANTHER" id="PTHR40267:SF1">
    <property type="entry name" value="BLR3294 PROTEIN"/>
    <property type="match status" value="1"/>
</dbReference>
<dbReference type="Pfam" id="PF17645">
    <property type="entry name" value="Amdase"/>
    <property type="match status" value="1"/>
</dbReference>
<dbReference type="RefSeq" id="WP_209737793.1">
    <property type="nucleotide sequence ID" value="NZ_CP072611.1"/>
</dbReference>
<name>A0ABW5CJ18_9HYPH</name>
<dbReference type="PIRSF" id="PIRSF015736">
    <property type="entry name" value="MI"/>
    <property type="match status" value="1"/>
</dbReference>
<sequence>MTPPAEWPTVGLIVPPAGDAVPPEAEGLYPRGVRFAARSLALGELSIAGYGRVIDRVATLARRLREEEGARAVVLMGTSLSFFRGGAFNEELVEVMQGAAGVPATTMSNAIRDALRAVGARRVAVGTAYAEEVNDKLAQFLRSAGFEIAHVHGLGLTDPQAVLRLGEGAVANLALAADSHAGGLSDAVLISCGGLKSLSLSRKVEPVIGKPVIASATAGAWAAVRLVGLSGKSEALGRLGEVPLAA</sequence>
<comment type="caution">
    <text evidence="1">The sequence shown here is derived from an EMBL/GenBank/DDBJ whole genome shotgun (WGS) entry which is preliminary data.</text>
</comment>
<accession>A0ABW5CJ18</accession>
<dbReference type="InterPro" id="IPR053714">
    <property type="entry name" value="Iso_Racemase_Enz_sf"/>
</dbReference>
<dbReference type="PANTHER" id="PTHR40267">
    <property type="entry name" value="BLR3294 PROTEIN"/>
    <property type="match status" value="1"/>
</dbReference>
<reference evidence="2" key="1">
    <citation type="journal article" date="2019" name="Int. J. Syst. Evol. Microbiol.">
        <title>The Global Catalogue of Microorganisms (GCM) 10K type strain sequencing project: providing services to taxonomists for standard genome sequencing and annotation.</title>
        <authorList>
            <consortium name="The Broad Institute Genomics Platform"/>
            <consortium name="The Broad Institute Genome Sequencing Center for Infectious Disease"/>
            <person name="Wu L."/>
            <person name="Ma J."/>
        </authorList>
    </citation>
    <scope>NUCLEOTIDE SEQUENCE [LARGE SCALE GENOMIC DNA]</scope>
    <source>
        <strain evidence="2">ZS-35-S2</strain>
    </source>
</reference>
<dbReference type="Proteomes" id="UP001597371">
    <property type="component" value="Unassembled WGS sequence"/>
</dbReference>
<evidence type="ECO:0000313" key="2">
    <source>
        <dbReference type="Proteomes" id="UP001597371"/>
    </source>
</evidence>
<keyword evidence="2" id="KW-1185">Reference proteome</keyword>